<proteinExistence type="inferred from homology"/>
<name>A0A545T4V5_9GAMM</name>
<dbReference type="SUPFAM" id="SSF111384">
    <property type="entry name" value="OmpH-like"/>
    <property type="match status" value="1"/>
</dbReference>
<dbReference type="AlphaFoldDB" id="A0A545T4V5"/>
<comment type="caution">
    <text evidence="3">The sequence shown here is derived from an EMBL/GenBank/DDBJ whole genome shotgun (WGS) entry which is preliminary data.</text>
</comment>
<dbReference type="GO" id="GO:0051082">
    <property type="term" value="F:unfolded protein binding"/>
    <property type="evidence" value="ECO:0007669"/>
    <property type="project" value="InterPro"/>
</dbReference>
<dbReference type="Pfam" id="PF03938">
    <property type="entry name" value="OmpH"/>
    <property type="match status" value="1"/>
</dbReference>
<dbReference type="Gene3D" id="3.30.910.20">
    <property type="entry name" value="Skp domain"/>
    <property type="match status" value="1"/>
</dbReference>
<gene>
    <name evidence="3" type="ORF">FLL45_18575</name>
</gene>
<evidence type="ECO:0000313" key="4">
    <source>
        <dbReference type="Proteomes" id="UP000317839"/>
    </source>
</evidence>
<accession>A0A545T4V5</accession>
<evidence type="ECO:0000313" key="3">
    <source>
        <dbReference type="EMBL" id="TQV72225.1"/>
    </source>
</evidence>
<evidence type="ECO:0000256" key="2">
    <source>
        <dbReference type="ARBA" id="ARBA00022729"/>
    </source>
</evidence>
<dbReference type="InterPro" id="IPR024930">
    <property type="entry name" value="Skp_dom_sf"/>
</dbReference>
<dbReference type="PANTHER" id="PTHR35089:SF1">
    <property type="entry name" value="CHAPERONE PROTEIN SKP"/>
    <property type="match status" value="1"/>
</dbReference>
<protein>
    <submittedName>
        <fullName evidence="3">OmpH family outer membrane protein</fullName>
    </submittedName>
</protein>
<dbReference type="EMBL" id="VIKR01000005">
    <property type="protein sequence ID" value="TQV72225.1"/>
    <property type="molecule type" value="Genomic_DNA"/>
</dbReference>
<evidence type="ECO:0000256" key="1">
    <source>
        <dbReference type="ARBA" id="ARBA00009091"/>
    </source>
</evidence>
<dbReference type="GO" id="GO:0050821">
    <property type="term" value="P:protein stabilization"/>
    <property type="evidence" value="ECO:0007669"/>
    <property type="project" value="TreeGrafter"/>
</dbReference>
<organism evidence="3 4">
    <name type="scientific">Aliikangiella marina</name>
    <dbReference type="NCBI Taxonomy" id="1712262"/>
    <lineage>
        <taxon>Bacteria</taxon>
        <taxon>Pseudomonadati</taxon>
        <taxon>Pseudomonadota</taxon>
        <taxon>Gammaproteobacteria</taxon>
        <taxon>Oceanospirillales</taxon>
        <taxon>Pleioneaceae</taxon>
        <taxon>Aliikangiella</taxon>
    </lineage>
</organism>
<dbReference type="GO" id="GO:0005829">
    <property type="term" value="C:cytosol"/>
    <property type="evidence" value="ECO:0007669"/>
    <property type="project" value="TreeGrafter"/>
</dbReference>
<dbReference type="InterPro" id="IPR005632">
    <property type="entry name" value="Chaperone_Skp"/>
</dbReference>
<dbReference type="Proteomes" id="UP000317839">
    <property type="component" value="Unassembled WGS sequence"/>
</dbReference>
<comment type="similarity">
    <text evidence="1">Belongs to the Skp family.</text>
</comment>
<sequence length="178" mass="20437">MLYLINFGVSQLLYKYLIATALLLVSFESIAGKIVTFDAQQALLRTKVAQKKFERLRAKPEFAKIMKNAEELQASLKKLDKTGIEKGMTWTDQERVEHRKKMEFIQADLKLAGQKIQSEQSALMNTIMTELEPKLGKVLSDYMEQQDIDIILRKEAIFISKPVADITEDIIKELDKLN</sequence>
<dbReference type="PANTHER" id="PTHR35089">
    <property type="entry name" value="CHAPERONE PROTEIN SKP"/>
    <property type="match status" value="1"/>
</dbReference>
<dbReference type="OrthoDB" id="5732378at2"/>
<keyword evidence="4" id="KW-1185">Reference proteome</keyword>
<dbReference type="SMART" id="SM00935">
    <property type="entry name" value="OmpH"/>
    <property type="match status" value="1"/>
</dbReference>
<reference evidence="3 4" key="1">
    <citation type="submission" date="2019-06" db="EMBL/GenBank/DDBJ databases">
        <title>Draft genome of Aliikangiella marina GYP-15.</title>
        <authorList>
            <person name="Wang G."/>
        </authorList>
    </citation>
    <scope>NUCLEOTIDE SEQUENCE [LARGE SCALE GENOMIC DNA]</scope>
    <source>
        <strain evidence="3 4">GYP-15</strain>
    </source>
</reference>
<keyword evidence="2" id="KW-0732">Signal</keyword>